<keyword evidence="5" id="KW-1185">Reference proteome</keyword>
<dbReference type="Proteomes" id="UP000246991">
    <property type="component" value="Unassembled WGS sequence"/>
</dbReference>
<dbReference type="GO" id="GO:0008168">
    <property type="term" value="F:methyltransferase activity"/>
    <property type="evidence" value="ECO:0007669"/>
    <property type="project" value="UniProtKB-KW"/>
</dbReference>
<dbReference type="AlphaFoldDB" id="A0A317SZQ6"/>
<gene>
    <name evidence="4" type="ORF">C7212DRAFT_355425</name>
</gene>
<evidence type="ECO:0000256" key="1">
    <source>
        <dbReference type="ARBA" id="ARBA00022603"/>
    </source>
</evidence>
<reference evidence="4 5" key="1">
    <citation type="submission" date="2018-03" db="EMBL/GenBank/DDBJ databases">
        <title>Genomes of Pezizomycetes fungi and the evolution of truffles.</title>
        <authorList>
            <person name="Murat C."/>
            <person name="Payen T."/>
            <person name="Noel B."/>
            <person name="Kuo A."/>
            <person name="Martin F.M."/>
        </authorList>
    </citation>
    <scope>NUCLEOTIDE SEQUENCE [LARGE SCALE GENOMIC DNA]</scope>
    <source>
        <strain evidence="4">091103-1</strain>
    </source>
</reference>
<evidence type="ECO:0000259" key="3">
    <source>
        <dbReference type="Pfam" id="PF13649"/>
    </source>
</evidence>
<evidence type="ECO:0000256" key="2">
    <source>
        <dbReference type="ARBA" id="ARBA00022679"/>
    </source>
</evidence>
<sequence>MAQSTSTTKDHWSSKAYTEEVAPFVAELTTEVVSLLDPQPTDKILDIGCGDGVLTARLSQHCSSIHGIDSSENMLSSARAHHSTPNTTYTHLDATHLPLPATSTILPPQSFTKIFSNAALHWILRVPPPQRIEILKSLHNLLVPSGTFAAEFGAHGSCAEVHTALIAALVHRGVAVEMVRKACPWWFPTEEEARKLWSEAGFVVEKFQVALRQTELPQGDVGGWVRLFGNGFLELVQEKEREGVIREVVSVLESVGQVGDGSGVFRVNYIRCRILARRRGV</sequence>
<dbReference type="Pfam" id="PF13649">
    <property type="entry name" value="Methyltransf_25"/>
    <property type="match status" value="1"/>
</dbReference>
<dbReference type="STRING" id="42249.A0A317SZQ6"/>
<comment type="caution">
    <text evidence="4">The sequence shown here is derived from an EMBL/GenBank/DDBJ whole genome shotgun (WGS) entry which is preliminary data.</text>
</comment>
<keyword evidence="1 4" id="KW-0489">Methyltransferase</keyword>
<dbReference type="SUPFAM" id="SSF53335">
    <property type="entry name" value="S-adenosyl-L-methionine-dependent methyltransferases"/>
    <property type="match status" value="1"/>
</dbReference>
<feature type="domain" description="Methyltransferase" evidence="3">
    <location>
        <begin position="44"/>
        <end position="146"/>
    </location>
</feature>
<protein>
    <submittedName>
        <fullName evidence="4">Methyltransferase</fullName>
    </submittedName>
</protein>
<dbReference type="EMBL" id="PYWC01000012">
    <property type="protein sequence ID" value="PWW78766.1"/>
    <property type="molecule type" value="Genomic_DNA"/>
</dbReference>
<evidence type="ECO:0000313" key="5">
    <source>
        <dbReference type="Proteomes" id="UP000246991"/>
    </source>
</evidence>
<dbReference type="PANTHER" id="PTHR43861:SF1">
    <property type="entry name" value="TRANS-ACONITATE 2-METHYLTRANSFERASE"/>
    <property type="match status" value="1"/>
</dbReference>
<name>A0A317SZQ6_9PEZI</name>
<keyword evidence="2 4" id="KW-0808">Transferase</keyword>
<proteinExistence type="predicted"/>
<evidence type="ECO:0000313" key="4">
    <source>
        <dbReference type="EMBL" id="PWW78766.1"/>
    </source>
</evidence>
<organism evidence="4 5">
    <name type="scientific">Tuber magnatum</name>
    <name type="common">white Piedmont truffle</name>
    <dbReference type="NCBI Taxonomy" id="42249"/>
    <lineage>
        <taxon>Eukaryota</taxon>
        <taxon>Fungi</taxon>
        <taxon>Dikarya</taxon>
        <taxon>Ascomycota</taxon>
        <taxon>Pezizomycotina</taxon>
        <taxon>Pezizomycetes</taxon>
        <taxon>Pezizales</taxon>
        <taxon>Tuberaceae</taxon>
        <taxon>Tuber</taxon>
    </lineage>
</organism>
<dbReference type="PANTHER" id="PTHR43861">
    <property type="entry name" value="TRANS-ACONITATE 2-METHYLTRANSFERASE-RELATED"/>
    <property type="match status" value="1"/>
</dbReference>
<dbReference type="GO" id="GO:0032259">
    <property type="term" value="P:methylation"/>
    <property type="evidence" value="ECO:0007669"/>
    <property type="project" value="UniProtKB-KW"/>
</dbReference>
<accession>A0A317SZQ6</accession>
<dbReference type="OrthoDB" id="66144at2759"/>
<dbReference type="CDD" id="cd02440">
    <property type="entry name" value="AdoMet_MTases"/>
    <property type="match status" value="1"/>
</dbReference>
<dbReference type="InterPro" id="IPR041698">
    <property type="entry name" value="Methyltransf_25"/>
</dbReference>
<dbReference type="InterPro" id="IPR029063">
    <property type="entry name" value="SAM-dependent_MTases_sf"/>
</dbReference>
<dbReference type="Gene3D" id="3.40.50.150">
    <property type="entry name" value="Vaccinia Virus protein VP39"/>
    <property type="match status" value="1"/>
</dbReference>